<dbReference type="PROSITE" id="PS50238">
    <property type="entry name" value="RHOGAP"/>
    <property type="match status" value="1"/>
</dbReference>
<dbReference type="InterPro" id="IPR001849">
    <property type="entry name" value="PH_domain"/>
</dbReference>
<dbReference type="SUPFAM" id="SSF50044">
    <property type="entry name" value="SH3-domain"/>
    <property type="match status" value="1"/>
</dbReference>
<dbReference type="EMBL" id="JBJQND010000019">
    <property type="protein sequence ID" value="KAL3832102.1"/>
    <property type="molecule type" value="Genomic_DNA"/>
</dbReference>
<dbReference type="InterPro" id="IPR001202">
    <property type="entry name" value="WW_dom"/>
</dbReference>
<dbReference type="SUPFAM" id="SSF51045">
    <property type="entry name" value="WW domain"/>
    <property type="match status" value="1"/>
</dbReference>
<dbReference type="Gene3D" id="1.10.555.10">
    <property type="entry name" value="Rho GTPase activation protein"/>
    <property type="match status" value="1"/>
</dbReference>
<accession>A0ABD3T5H7</accession>
<evidence type="ECO:0000256" key="3">
    <source>
        <dbReference type="PROSITE-ProRule" id="PRU00192"/>
    </source>
</evidence>
<feature type="domain" description="Rho-GAP" evidence="8">
    <location>
        <begin position="646"/>
        <end position="835"/>
    </location>
</feature>
<dbReference type="FunFam" id="1.10.555.10:FF:000003">
    <property type="entry name" value="Putative rho GTPase-activating protein 12"/>
    <property type="match status" value="1"/>
</dbReference>
<feature type="domain" description="SH3" evidence="5">
    <location>
        <begin position="14"/>
        <end position="77"/>
    </location>
</feature>
<evidence type="ECO:0000313" key="11">
    <source>
        <dbReference type="Proteomes" id="UP001634394"/>
    </source>
</evidence>
<dbReference type="SMART" id="SM00326">
    <property type="entry name" value="SH3"/>
    <property type="match status" value="1"/>
</dbReference>
<dbReference type="SMART" id="SM00324">
    <property type="entry name" value="RhoGAP"/>
    <property type="match status" value="1"/>
</dbReference>
<dbReference type="AlphaFoldDB" id="A0ABD3T5H7"/>
<dbReference type="InterPro" id="IPR036028">
    <property type="entry name" value="SH3-like_dom_sf"/>
</dbReference>
<evidence type="ECO:0000313" key="10">
    <source>
        <dbReference type="EMBL" id="KAL3832157.1"/>
    </source>
</evidence>
<dbReference type="PANTHER" id="PTHR23176">
    <property type="entry name" value="RHO/RAC/CDC GTPASE-ACTIVATING PROTEIN"/>
    <property type="match status" value="1"/>
</dbReference>
<dbReference type="PROSITE" id="PS50020">
    <property type="entry name" value="WW_DOMAIN_2"/>
    <property type="match status" value="1"/>
</dbReference>
<evidence type="ECO:0008006" key="12">
    <source>
        <dbReference type="Google" id="ProtNLM"/>
    </source>
</evidence>
<feature type="domain" description="WW" evidence="7">
    <location>
        <begin position="248"/>
        <end position="282"/>
    </location>
</feature>
<sequence length="836" mass="94520">MAEESSAENVHERNSQQHVEVMYSYKYNDDYGNFISMEEGEIYRLLSVDSDDWWEVCRVDDSTPFYVPKTYVRKVTGNMMRGPDDGSSSGNVDGSSEAPDAYSYVNATRNQDAAGKKDKLDFKVGAPSENITDNQHHNEIKGNDLIYANTFVAMETSVQNLQSEPKIHTGQHSSFTGRPTNFIRAFSLNDGGDYANLEDFRLKAGLPSPSDLLSPESPESDGGGEYANLADLNINPLPPLPDACEYKKTLLDKWDVFLDPTSNRIFYVDKNTNSRTWKPPRDKNVQFSSTSSCSESEYDDVIDDSEEYANIQFCHKRKSHSMDYGHEFNRDSIPEEWNVEISDTGNVFYVHETTHEKWCSATDQHGRRYYYRLYSDGGAQSVWHLPRSGSTNLLQKEIVGNKSPRQFRESKAKSMYVGSDINPASIPPTVPSFHKSSTLPGNIKTAAPELEPYSGNLNKARVVENGKRVTKKWTSSFVVLTGSNLVFYKDQKAVQMKQGSPGGKCEFIVSLPTAVVELNPKDSSSRKNVVMISYPENQVLIQHDDERKIMEWFTKLKLKLEEVGAPSEVIVESLLLPEMESGETKRRPSFKSKDKESRHARKPSESGGVEKDKGFIRNVLVNFLNKRQPVTALKARGIYKDAVFGSDLKQLCEREKQKVPLFLQKAIAAIENRGLHHDGLYRVGGNVSTIQKLRCAIDAGQTVDLDDAETWDVHVLAGTLKLFFRELKEPVFTYSLFDKFVKALLMEKNAERLKGMKAAMNELPKCNYETLKVLFGHLTKLIENEKENRMNSYSVAIVFGPSLIWPEIEAANLATSIVYQSKIVEYILVEYKNIFR</sequence>
<gene>
    <name evidence="9" type="ORF">ACJMK2_023777</name>
    <name evidence="10" type="ORF">ACJMK2_023824</name>
</gene>
<name>A0ABD3T5H7_SINWO</name>
<feature type="domain" description="PH" evidence="6">
    <location>
        <begin position="461"/>
        <end position="561"/>
    </location>
</feature>
<evidence type="ECO:0000256" key="1">
    <source>
        <dbReference type="ARBA" id="ARBA00022443"/>
    </source>
</evidence>
<evidence type="ECO:0000259" key="7">
    <source>
        <dbReference type="PROSITE" id="PS50020"/>
    </source>
</evidence>
<dbReference type="Gene3D" id="2.20.70.10">
    <property type="match status" value="1"/>
</dbReference>
<keyword evidence="1 3" id="KW-0728">SH3 domain</keyword>
<dbReference type="Pfam" id="PF00620">
    <property type="entry name" value="RhoGAP"/>
    <property type="match status" value="1"/>
</dbReference>
<feature type="compositionally biased region" description="Low complexity" evidence="4">
    <location>
        <begin position="85"/>
        <end position="96"/>
    </location>
</feature>
<feature type="region of interest" description="Disordered" evidence="4">
    <location>
        <begin position="207"/>
        <end position="227"/>
    </location>
</feature>
<dbReference type="InterPro" id="IPR000198">
    <property type="entry name" value="RhoGAP_dom"/>
</dbReference>
<dbReference type="SMART" id="SM00456">
    <property type="entry name" value="WW"/>
    <property type="match status" value="2"/>
</dbReference>
<proteinExistence type="predicted"/>
<dbReference type="SUPFAM" id="SSF48350">
    <property type="entry name" value="GTPase activation domain, GAP"/>
    <property type="match status" value="1"/>
</dbReference>
<dbReference type="SUPFAM" id="SSF50729">
    <property type="entry name" value="PH domain-like"/>
    <property type="match status" value="1"/>
</dbReference>
<organism evidence="10 11">
    <name type="scientific">Sinanodonta woodiana</name>
    <name type="common">Chinese pond mussel</name>
    <name type="synonym">Anodonta woodiana</name>
    <dbReference type="NCBI Taxonomy" id="1069815"/>
    <lineage>
        <taxon>Eukaryota</taxon>
        <taxon>Metazoa</taxon>
        <taxon>Spiralia</taxon>
        <taxon>Lophotrochozoa</taxon>
        <taxon>Mollusca</taxon>
        <taxon>Bivalvia</taxon>
        <taxon>Autobranchia</taxon>
        <taxon>Heteroconchia</taxon>
        <taxon>Palaeoheterodonta</taxon>
        <taxon>Unionida</taxon>
        <taxon>Unionoidea</taxon>
        <taxon>Unionidae</taxon>
        <taxon>Unioninae</taxon>
        <taxon>Sinanodonta</taxon>
    </lineage>
</organism>
<dbReference type="InterPro" id="IPR008936">
    <property type="entry name" value="Rho_GTPase_activation_prot"/>
</dbReference>
<evidence type="ECO:0000259" key="6">
    <source>
        <dbReference type="PROSITE" id="PS50003"/>
    </source>
</evidence>
<dbReference type="InterPro" id="IPR001452">
    <property type="entry name" value="SH3_domain"/>
</dbReference>
<dbReference type="Gene3D" id="2.30.29.30">
    <property type="entry name" value="Pleckstrin-homology domain (PH domain)/Phosphotyrosine-binding domain (PTB)"/>
    <property type="match status" value="1"/>
</dbReference>
<feature type="region of interest" description="Disordered" evidence="4">
    <location>
        <begin position="78"/>
        <end position="100"/>
    </location>
</feature>
<reference evidence="10 11" key="1">
    <citation type="submission" date="2024-11" db="EMBL/GenBank/DDBJ databases">
        <title>Chromosome-level genome assembly of the freshwater bivalve Anodonta woodiana.</title>
        <authorList>
            <person name="Chen X."/>
        </authorList>
    </citation>
    <scope>NUCLEOTIDE SEQUENCE [LARGE SCALE GENOMIC DNA]</scope>
    <source>
        <strain evidence="10">MN2024</strain>
        <tissue evidence="10">Gills</tissue>
    </source>
</reference>
<protein>
    <recommendedName>
        <fullName evidence="12">Rho GTPase activating protein</fullName>
    </recommendedName>
</protein>
<evidence type="ECO:0000313" key="9">
    <source>
        <dbReference type="EMBL" id="KAL3832102.1"/>
    </source>
</evidence>
<feature type="region of interest" description="Disordered" evidence="4">
    <location>
        <begin position="582"/>
        <end position="610"/>
    </location>
</feature>
<dbReference type="GO" id="GO:0005096">
    <property type="term" value="F:GTPase activator activity"/>
    <property type="evidence" value="ECO:0007669"/>
    <property type="project" value="UniProtKB-KW"/>
</dbReference>
<feature type="compositionally biased region" description="Low complexity" evidence="4">
    <location>
        <begin position="207"/>
        <end position="217"/>
    </location>
</feature>
<dbReference type="Pfam" id="PF00397">
    <property type="entry name" value="WW"/>
    <property type="match status" value="1"/>
</dbReference>
<evidence type="ECO:0000256" key="4">
    <source>
        <dbReference type="SAM" id="MobiDB-lite"/>
    </source>
</evidence>
<keyword evidence="2" id="KW-0343">GTPase activation</keyword>
<dbReference type="Pfam" id="PF00169">
    <property type="entry name" value="PH"/>
    <property type="match status" value="1"/>
</dbReference>
<dbReference type="PANTHER" id="PTHR23176:SF129">
    <property type="entry name" value="RHO GTPASE ACTIVATING PROTEIN AT 16F, ISOFORM E-RELATED"/>
    <property type="match status" value="1"/>
</dbReference>
<dbReference type="EMBL" id="JBJQND010000019">
    <property type="protein sequence ID" value="KAL3832157.1"/>
    <property type="molecule type" value="Genomic_DNA"/>
</dbReference>
<dbReference type="InterPro" id="IPR011993">
    <property type="entry name" value="PH-like_dom_sf"/>
</dbReference>
<dbReference type="Proteomes" id="UP001634394">
    <property type="component" value="Unassembled WGS sequence"/>
</dbReference>
<comment type="caution">
    <text evidence="10">The sequence shown here is derived from an EMBL/GenBank/DDBJ whole genome shotgun (WGS) entry which is preliminary data.</text>
</comment>
<dbReference type="InterPro" id="IPR036020">
    <property type="entry name" value="WW_dom_sf"/>
</dbReference>
<evidence type="ECO:0000256" key="2">
    <source>
        <dbReference type="ARBA" id="ARBA00022468"/>
    </source>
</evidence>
<dbReference type="SMART" id="SM00233">
    <property type="entry name" value="PH"/>
    <property type="match status" value="1"/>
</dbReference>
<keyword evidence="11" id="KW-1185">Reference proteome</keyword>
<dbReference type="InterPro" id="IPR050729">
    <property type="entry name" value="Rho-GAP"/>
</dbReference>
<evidence type="ECO:0000259" key="5">
    <source>
        <dbReference type="PROSITE" id="PS50002"/>
    </source>
</evidence>
<dbReference type="PROSITE" id="PS50003">
    <property type="entry name" value="PH_DOMAIN"/>
    <property type="match status" value="1"/>
</dbReference>
<dbReference type="PROSITE" id="PS50002">
    <property type="entry name" value="SH3"/>
    <property type="match status" value="1"/>
</dbReference>
<dbReference type="Gene3D" id="2.30.30.40">
    <property type="entry name" value="SH3 Domains"/>
    <property type="match status" value="1"/>
</dbReference>
<evidence type="ECO:0000259" key="8">
    <source>
        <dbReference type="PROSITE" id="PS50238"/>
    </source>
</evidence>